<evidence type="ECO:0000256" key="1">
    <source>
        <dbReference type="SAM" id="SignalP"/>
    </source>
</evidence>
<evidence type="ECO:0000313" key="3">
    <source>
        <dbReference type="Proteomes" id="UP001596415"/>
    </source>
</evidence>
<proteinExistence type="predicted"/>
<comment type="caution">
    <text evidence="2">The sequence shown here is derived from an EMBL/GenBank/DDBJ whole genome shotgun (WGS) entry which is preliminary data.</text>
</comment>
<feature type="signal peptide" evidence="1">
    <location>
        <begin position="1"/>
        <end position="22"/>
    </location>
</feature>
<evidence type="ECO:0008006" key="4">
    <source>
        <dbReference type="Google" id="ProtNLM"/>
    </source>
</evidence>
<gene>
    <name evidence="2" type="ORF">ACFQO1_12465</name>
</gene>
<feature type="chain" id="PRO_5045260732" description="Lipocalin-like domain-containing protein" evidence="1">
    <location>
        <begin position="23"/>
        <end position="207"/>
    </location>
</feature>
<keyword evidence="3" id="KW-1185">Reference proteome</keyword>
<reference evidence="3" key="1">
    <citation type="journal article" date="2019" name="Int. J. Syst. Evol. Microbiol.">
        <title>The Global Catalogue of Microorganisms (GCM) 10K type strain sequencing project: providing services to taxonomists for standard genome sequencing and annotation.</title>
        <authorList>
            <consortium name="The Broad Institute Genomics Platform"/>
            <consortium name="The Broad Institute Genome Sequencing Center for Infectious Disease"/>
            <person name="Wu L."/>
            <person name="Ma J."/>
        </authorList>
    </citation>
    <scope>NUCLEOTIDE SEQUENCE [LARGE SCALE GENOMIC DNA]</scope>
    <source>
        <strain evidence="3">CGMCC 1.16306</strain>
    </source>
</reference>
<dbReference type="Proteomes" id="UP001596415">
    <property type="component" value="Unassembled WGS sequence"/>
</dbReference>
<protein>
    <recommendedName>
        <fullName evidence="4">Lipocalin-like domain-containing protein</fullName>
    </recommendedName>
</protein>
<accession>A0ABW2N0Q8</accession>
<keyword evidence="1" id="KW-0732">Signal</keyword>
<dbReference type="EMBL" id="JBHTBN010000007">
    <property type="protein sequence ID" value="MFC7358506.1"/>
    <property type="molecule type" value="Genomic_DNA"/>
</dbReference>
<evidence type="ECO:0000313" key="2">
    <source>
        <dbReference type="EMBL" id="MFC7358506.1"/>
    </source>
</evidence>
<sequence length="207" mass="23252">MKKFVLSFLVIVSCIFIGNAQAECSEEFKQIQGFWETLTIENAINDPEALSAGFNSLKDNLSTSLGKLSFDKSLPKFLPNTGKLKKGTLKKGKKRSYVTYLSSKDTMEVIVASELQLTGLSVMICTHNREKMAENAFEYTFTDEDTTSEHGFYLTGIKGKVISVALKNNGEKLPYTLAFRAPQIQDTNTTFDEEEYEEEIETDDGEY</sequence>
<organism evidence="2 3">
    <name type="scientific">Jejudonia soesokkakensis</name>
    <dbReference type="NCBI Taxonomy" id="1323432"/>
    <lineage>
        <taxon>Bacteria</taxon>
        <taxon>Pseudomonadati</taxon>
        <taxon>Bacteroidota</taxon>
        <taxon>Flavobacteriia</taxon>
        <taxon>Flavobacteriales</taxon>
        <taxon>Flavobacteriaceae</taxon>
        <taxon>Jejudonia</taxon>
    </lineage>
</organism>
<name>A0ABW2N0Q8_9FLAO</name>
<dbReference type="RefSeq" id="WP_380218479.1">
    <property type="nucleotide sequence ID" value="NZ_JBHTBN010000007.1"/>
</dbReference>